<organism evidence="1">
    <name type="scientific">Schistocephalus solidus</name>
    <name type="common">Tapeworm</name>
    <dbReference type="NCBI Taxonomy" id="70667"/>
    <lineage>
        <taxon>Eukaryota</taxon>
        <taxon>Metazoa</taxon>
        <taxon>Spiralia</taxon>
        <taxon>Lophotrochozoa</taxon>
        <taxon>Platyhelminthes</taxon>
        <taxon>Cestoda</taxon>
        <taxon>Eucestoda</taxon>
        <taxon>Diphyllobothriidea</taxon>
        <taxon>Diphyllobothriidae</taxon>
        <taxon>Schistocephalus</taxon>
    </lineage>
</organism>
<reference evidence="1" key="1">
    <citation type="submission" date="2016-06" db="UniProtKB">
        <authorList>
            <consortium name="WormBaseParasite"/>
        </authorList>
    </citation>
    <scope>IDENTIFICATION</scope>
</reference>
<proteinExistence type="predicted"/>
<sequence length="237" mass="26591">LRNVIQSTALEFLEHAHRQNQHWFDDHIAAIKAAFFRCRCLCHRLRPSIGALAMLDYVLVRRRDRQDVWVTKAISDADGWTDRVLVLFKIWPCLQPCRKPKVSDCQQPVNPETGGPFMLQMTKSSWSNDGVNCGASSSPPPLKSSEEHTVNIKTGLKTMTPTSATYSRRRMNYAKPTLTFRLTPPKEPSFDAAALYGKTLWTVQQVFSGKAPGSDAILPEVYKHGGSCLVAELTTPF</sequence>
<protein>
    <submittedName>
        <fullName evidence="1">SH2 domain-containing protein</fullName>
    </submittedName>
</protein>
<dbReference type="WBParaSite" id="SSLN_0000292601-mRNA-1">
    <property type="protein sequence ID" value="SSLN_0000292601-mRNA-1"/>
    <property type="gene ID" value="SSLN_0000292601"/>
</dbReference>
<dbReference type="AlphaFoldDB" id="A0A183SF41"/>
<evidence type="ECO:0000313" key="1">
    <source>
        <dbReference type="WBParaSite" id="SSLN_0000292601-mRNA-1"/>
    </source>
</evidence>
<accession>A0A183SF41</accession>
<name>A0A183SF41_SCHSO</name>